<dbReference type="RefSeq" id="WP_208313035.1">
    <property type="nucleotide sequence ID" value="NZ_JAELYA010000002.1"/>
</dbReference>
<keyword evidence="2" id="KW-1185">Reference proteome</keyword>
<name>A0ABS3TP95_9PSED</name>
<evidence type="ECO:0000313" key="2">
    <source>
        <dbReference type="Proteomes" id="UP000669060"/>
    </source>
</evidence>
<reference evidence="1 2" key="1">
    <citation type="submission" date="2020-12" db="EMBL/GenBank/DDBJ databases">
        <title>Pseudomonas schmalbachii sp. nov. isolated from millipede gut.</title>
        <authorList>
            <person name="Shelomi M."/>
        </authorList>
    </citation>
    <scope>NUCLEOTIDE SEQUENCE [LARGE SCALE GENOMIC DNA]</scope>
    <source>
        <strain evidence="1 2">Milli4</strain>
    </source>
</reference>
<dbReference type="EMBL" id="JAELYA010000002">
    <property type="protein sequence ID" value="MBO3275198.1"/>
    <property type="molecule type" value="Genomic_DNA"/>
</dbReference>
<proteinExistence type="predicted"/>
<evidence type="ECO:0000313" key="1">
    <source>
        <dbReference type="EMBL" id="MBO3275198.1"/>
    </source>
</evidence>
<gene>
    <name evidence="1" type="ORF">JFY56_08180</name>
</gene>
<protein>
    <submittedName>
        <fullName evidence="1">Uncharacterized protein</fullName>
    </submittedName>
</protein>
<comment type="caution">
    <text evidence="1">The sequence shown here is derived from an EMBL/GenBank/DDBJ whole genome shotgun (WGS) entry which is preliminary data.</text>
</comment>
<organism evidence="1 2">
    <name type="scientific">Pseudomonas schmalbachii</name>
    <dbReference type="NCBI Taxonomy" id="2816993"/>
    <lineage>
        <taxon>Bacteria</taxon>
        <taxon>Pseudomonadati</taxon>
        <taxon>Pseudomonadota</taxon>
        <taxon>Gammaproteobacteria</taxon>
        <taxon>Pseudomonadales</taxon>
        <taxon>Pseudomonadaceae</taxon>
        <taxon>Pseudomonas</taxon>
    </lineage>
</organism>
<sequence>MDLPRTFDAWEKRLVNYFLAIGPDGDASPIRSFEVTPRTLALACGAPREFESEVENAFRSMLSRDLLLMDSLRLGSQRYEKMDVPNCFSYLAFTLLIDSLLEGNTTQSGEFRHKLMKWLGIDAAVSNLRGIALMWESLASWLDRRVQAGEQFRRLILPNPGSWSHIGYTRRLSFPSNADLRLVAHFCQEHPDVLRNLHVSIAAFPRELSDDRASWGLQSAFEEFRGAYYNQRRALGDLRFWRLLERASTLTGRSTRPSVTVEMLFDADKRALFFACSDEEGEPEPFASLNDALAAAGVAQSENLATAAALGVVFFRLVGAGRWRAEPEANDSAFGLHVAVAERHKRKIGDRLGVLVEVGAWWITPQPLTLAAIKDALREAKLLFPNQERIVRPHLSSGVRSNGRWLGRPRFLPILESDTSEYVIRSPLAYSAEVSLSIEQGQLKALQPLEGAFFIHPTLLRGEEHAPWSIRLQFVSNAFAHATLECARSKLPPLRDWKVAASQRLNVSTPTILAWEPEEPACADLLEAVYASGRSGWEEAQIIALLGRAEDNTNPWHLLRSLRDAGIVEPRLRAGWKGRVWTLREPSIIEVHHGDSVLALVEGALCSRMVDDFKLAVGGFGGAAFRHLGDTPWAPPVLGAKGVSAKALAELLGWHFVVEPVGAEGNPFAFAETRHQALHYAPTDAWAWHVGRFLPGKGAKEHVRLVRLTHIGGRDHDIYRVEQNGCTRHYLSRTAAIASAYALARMPLLEWRPGDEVLVLKTREGGLPDALATEIRRRMLRNGGPCGDEYIYPANYEVAHWLAGQLPGCISGLSTETPQNASYLTGLARRSLGRLRLQWRNGSTTL</sequence>
<accession>A0ABS3TP95</accession>
<dbReference type="Proteomes" id="UP000669060">
    <property type="component" value="Unassembled WGS sequence"/>
</dbReference>